<sequence length="633" mass="72376">MSVHEDVTDPQLAMMYEAQSVDQIDHHHPLSLKIVLHGKNKLGFVLGTCKKSNYDVSLHELWDRFNVIVLAWIMNTVSPNLLSTVIYASDAYTVWEDLRERFDKVNISRAAYLHKEIATLTQGVSSISVYFSRLRELWDEYETLTPPPTCGCPESKKHVEHYQLQKLYQFLTGLNDSYKNAKNQVLMTRPLPNLNQVYAMIINVESQRINGKGVYGSNDANEVAAMMSNRHYNNNGGPTNTAYTAGYKTKKSFNKSPVYCEYCSQSSEAQNNSLGSSTLSSLAKFFTPEQYQQILQMLNKGKDAEPVANSATTGTAELSETDKNKVYLPTGEKLIITHTGICSFSEIRSGKVLGIGKEELGLYILKTKDRQFSEQHLPPTGPYRIPTHDNKRFFLSLVDDYSKYIWIFLLTTKVDTIVALKNFLAMVRNQFRTSIKCLRTDNGTEFMNDQVTFLFQNLGILHQSSCVYTPQQNRVIEKRHRSILDMARALRFQAYVPLCFWGECVSTAVYLLNRLPTILLQGKTLFEELYQKGPSIQHLRVFGSLYYATKVQKVDKFIPRVVPTIFMGYSYSQKGYVLYDLHSKGFFVSRDVVFKEYIFPFKNMRSDVPCLFLILEFRDSSPIYKNAQQPSSG</sequence>
<dbReference type="SUPFAM" id="SSF53098">
    <property type="entry name" value="Ribonuclease H-like"/>
    <property type="match status" value="1"/>
</dbReference>
<dbReference type="Pfam" id="PF25597">
    <property type="entry name" value="SH3_retrovirus"/>
    <property type="match status" value="1"/>
</dbReference>
<dbReference type="Gene3D" id="3.30.420.10">
    <property type="entry name" value="Ribonuclease H-like superfamily/Ribonuclease H"/>
    <property type="match status" value="1"/>
</dbReference>
<evidence type="ECO:0000313" key="2">
    <source>
        <dbReference type="RefSeq" id="XP_016450015.1"/>
    </source>
</evidence>
<dbReference type="Pfam" id="PF00665">
    <property type="entry name" value="rve"/>
    <property type="match status" value="1"/>
</dbReference>
<dbReference type="OMA" id="PLMCHIN"/>
<protein>
    <recommendedName>
        <fullName evidence="1">Integrase catalytic domain-containing protein</fullName>
    </recommendedName>
</protein>
<proteinExistence type="predicted"/>
<dbReference type="GO" id="GO:0003676">
    <property type="term" value="F:nucleic acid binding"/>
    <property type="evidence" value="ECO:0007669"/>
    <property type="project" value="InterPro"/>
</dbReference>
<dbReference type="PANTHER" id="PTHR42648">
    <property type="entry name" value="TRANSPOSASE, PUTATIVE-RELATED"/>
    <property type="match status" value="1"/>
</dbReference>
<dbReference type="OrthoDB" id="1213026at2759"/>
<accession>A0A1S3YCT0</accession>
<gene>
    <name evidence="2" type="primary">LOC107774874</name>
</gene>
<reference evidence="2" key="1">
    <citation type="submission" date="2025-08" db="UniProtKB">
        <authorList>
            <consortium name="RefSeq"/>
        </authorList>
    </citation>
    <scope>IDENTIFICATION</scope>
</reference>
<dbReference type="InterPro" id="IPR036397">
    <property type="entry name" value="RNaseH_sf"/>
</dbReference>
<dbReference type="InterPro" id="IPR012337">
    <property type="entry name" value="RNaseH-like_sf"/>
</dbReference>
<dbReference type="InterPro" id="IPR039537">
    <property type="entry name" value="Retrotran_Ty1/copia-like"/>
</dbReference>
<dbReference type="KEGG" id="nta:107774874"/>
<dbReference type="PaxDb" id="4097-A0A1S3YCT0"/>
<dbReference type="PROSITE" id="PS50994">
    <property type="entry name" value="INTEGRASE"/>
    <property type="match status" value="1"/>
</dbReference>
<evidence type="ECO:0000259" key="1">
    <source>
        <dbReference type="PROSITE" id="PS50994"/>
    </source>
</evidence>
<organism evidence="2">
    <name type="scientific">Nicotiana tabacum</name>
    <name type="common">Common tobacco</name>
    <dbReference type="NCBI Taxonomy" id="4097"/>
    <lineage>
        <taxon>Eukaryota</taxon>
        <taxon>Viridiplantae</taxon>
        <taxon>Streptophyta</taxon>
        <taxon>Embryophyta</taxon>
        <taxon>Tracheophyta</taxon>
        <taxon>Spermatophyta</taxon>
        <taxon>Magnoliopsida</taxon>
        <taxon>eudicotyledons</taxon>
        <taxon>Gunneridae</taxon>
        <taxon>Pentapetalae</taxon>
        <taxon>asterids</taxon>
        <taxon>lamiids</taxon>
        <taxon>Solanales</taxon>
        <taxon>Solanaceae</taxon>
        <taxon>Nicotianoideae</taxon>
        <taxon>Nicotianeae</taxon>
        <taxon>Nicotiana</taxon>
    </lineage>
</organism>
<name>A0A1S3YCT0_TOBAC</name>
<dbReference type="PANTHER" id="PTHR42648:SF31">
    <property type="entry name" value="RNA-DIRECTED DNA POLYMERASE"/>
    <property type="match status" value="1"/>
</dbReference>
<dbReference type="RefSeq" id="XP_016450015.1">
    <property type="nucleotide sequence ID" value="XM_016594529.1"/>
</dbReference>
<dbReference type="InterPro" id="IPR057670">
    <property type="entry name" value="SH3_retrovirus"/>
</dbReference>
<feature type="domain" description="Integrase catalytic" evidence="1">
    <location>
        <begin position="374"/>
        <end position="533"/>
    </location>
</feature>
<dbReference type="GO" id="GO:0015074">
    <property type="term" value="P:DNA integration"/>
    <property type="evidence" value="ECO:0007669"/>
    <property type="project" value="InterPro"/>
</dbReference>
<dbReference type="InterPro" id="IPR001584">
    <property type="entry name" value="Integrase_cat-core"/>
</dbReference>
<dbReference type="STRING" id="4097.A0A1S3YCT0"/>
<dbReference type="AlphaFoldDB" id="A0A1S3YCT0"/>